<dbReference type="Proteomes" id="UP001516400">
    <property type="component" value="Unassembled WGS sequence"/>
</dbReference>
<comment type="subcellular location">
    <subcellularLocation>
        <location evidence="1">Membrane</location>
        <topology evidence="1">Multi-pass membrane protein</topology>
    </subcellularLocation>
</comment>
<evidence type="ECO:0000313" key="7">
    <source>
        <dbReference type="EMBL" id="KAL3268189.1"/>
    </source>
</evidence>
<evidence type="ECO:0000256" key="4">
    <source>
        <dbReference type="ARBA" id="ARBA00022989"/>
    </source>
</evidence>
<keyword evidence="8" id="KW-1185">Reference proteome</keyword>
<proteinExistence type="inferred from homology"/>
<gene>
    <name evidence="7" type="ORF">HHI36_007315</name>
</gene>
<comment type="similarity">
    <text evidence="2 6">Belongs to the peroxisomal membrane protein PXMP2/4 family.</text>
</comment>
<evidence type="ECO:0008006" key="9">
    <source>
        <dbReference type="Google" id="ProtNLM"/>
    </source>
</evidence>
<dbReference type="Pfam" id="PF04117">
    <property type="entry name" value="Mpv17_PMP22"/>
    <property type="match status" value="1"/>
</dbReference>
<evidence type="ECO:0000313" key="8">
    <source>
        <dbReference type="Proteomes" id="UP001516400"/>
    </source>
</evidence>
<sequence length="191" mass="21906">MILSKPLMKFLGIYFNQLYSNPIRTNAVSGAVIAAGGNYASQFLAGKKVINHQTILAYGAFGLLFGGSIPHMFYIGLDKIIPEEAGMAIMKRLLVERLIYTPLFQAFYLYTLARLEGKDHTTALRQLESLYWTVLTSSWKYISIIEFLNQIVVPPMVRVFVINLIAFFWTIYVSNKRRQEEIRASRKIRKN</sequence>
<keyword evidence="5 6" id="KW-0472">Membrane</keyword>
<evidence type="ECO:0000256" key="3">
    <source>
        <dbReference type="ARBA" id="ARBA00022692"/>
    </source>
</evidence>
<reference evidence="7 8" key="1">
    <citation type="journal article" date="2021" name="BMC Biol.">
        <title>Horizontally acquired antibacterial genes associated with adaptive radiation of ladybird beetles.</title>
        <authorList>
            <person name="Li H.S."/>
            <person name="Tang X.F."/>
            <person name="Huang Y.H."/>
            <person name="Xu Z.Y."/>
            <person name="Chen M.L."/>
            <person name="Du X.Y."/>
            <person name="Qiu B.Y."/>
            <person name="Chen P.T."/>
            <person name="Zhang W."/>
            <person name="Slipinski A."/>
            <person name="Escalona H.E."/>
            <person name="Waterhouse R.M."/>
            <person name="Zwick A."/>
            <person name="Pang H."/>
        </authorList>
    </citation>
    <scope>NUCLEOTIDE SEQUENCE [LARGE SCALE GENOMIC DNA]</scope>
    <source>
        <strain evidence="7">SYSU2018</strain>
    </source>
</reference>
<evidence type="ECO:0000256" key="5">
    <source>
        <dbReference type="ARBA" id="ARBA00023136"/>
    </source>
</evidence>
<evidence type="ECO:0000256" key="2">
    <source>
        <dbReference type="ARBA" id="ARBA00006824"/>
    </source>
</evidence>
<dbReference type="PANTHER" id="PTHR11266">
    <property type="entry name" value="PEROXISOMAL MEMBRANE PROTEIN 2, PXMP2 MPV17"/>
    <property type="match status" value="1"/>
</dbReference>
<protein>
    <recommendedName>
        <fullName evidence="9">Peroxisomal membrane protein 2</fullName>
    </recommendedName>
</protein>
<dbReference type="AlphaFoldDB" id="A0ABD2MPN3"/>
<organism evidence="7 8">
    <name type="scientific">Cryptolaemus montrouzieri</name>
    <dbReference type="NCBI Taxonomy" id="559131"/>
    <lineage>
        <taxon>Eukaryota</taxon>
        <taxon>Metazoa</taxon>
        <taxon>Ecdysozoa</taxon>
        <taxon>Arthropoda</taxon>
        <taxon>Hexapoda</taxon>
        <taxon>Insecta</taxon>
        <taxon>Pterygota</taxon>
        <taxon>Neoptera</taxon>
        <taxon>Endopterygota</taxon>
        <taxon>Coleoptera</taxon>
        <taxon>Polyphaga</taxon>
        <taxon>Cucujiformia</taxon>
        <taxon>Coccinelloidea</taxon>
        <taxon>Coccinellidae</taxon>
        <taxon>Scymninae</taxon>
        <taxon>Scymnini</taxon>
        <taxon>Cryptolaemus</taxon>
    </lineage>
</organism>
<dbReference type="GO" id="GO:0016020">
    <property type="term" value="C:membrane"/>
    <property type="evidence" value="ECO:0007669"/>
    <property type="project" value="UniProtKB-SubCell"/>
</dbReference>
<evidence type="ECO:0000256" key="1">
    <source>
        <dbReference type="ARBA" id="ARBA00004141"/>
    </source>
</evidence>
<name>A0ABD2MPN3_9CUCU</name>
<keyword evidence="4 6" id="KW-1133">Transmembrane helix</keyword>
<comment type="caution">
    <text evidence="7">The sequence shown here is derived from an EMBL/GenBank/DDBJ whole genome shotgun (WGS) entry which is preliminary data.</text>
</comment>
<accession>A0ABD2MPN3</accession>
<dbReference type="InterPro" id="IPR007248">
    <property type="entry name" value="Mpv17_PMP22"/>
</dbReference>
<feature type="transmembrane region" description="Helical" evidence="6">
    <location>
        <begin position="55"/>
        <end position="77"/>
    </location>
</feature>
<keyword evidence="3 6" id="KW-0812">Transmembrane</keyword>
<feature type="transmembrane region" description="Helical" evidence="6">
    <location>
        <begin position="155"/>
        <end position="173"/>
    </location>
</feature>
<evidence type="ECO:0000256" key="6">
    <source>
        <dbReference type="RuleBase" id="RU363053"/>
    </source>
</evidence>
<dbReference type="EMBL" id="JABFTP020000021">
    <property type="protein sequence ID" value="KAL3268189.1"/>
    <property type="molecule type" value="Genomic_DNA"/>
</dbReference>
<dbReference type="PANTHER" id="PTHR11266:SF80">
    <property type="entry name" value="PEROXISOMAL MEMBRANE PROTEIN 2"/>
    <property type="match status" value="1"/>
</dbReference>